<evidence type="ECO:0000259" key="4">
    <source>
        <dbReference type="PROSITE" id="PS01124"/>
    </source>
</evidence>
<comment type="caution">
    <text evidence="5">The sequence shown here is derived from an EMBL/GenBank/DDBJ whole genome shotgun (WGS) entry which is preliminary data.</text>
</comment>
<gene>
    <name evidence="5" type="ORF">I4Q42_20300</name>
</gene>
<dbReference type="Proteomes" id="UP000639859">
    <property type="component" value="Unassembled WGS sequence"/>
</dbReference>
<dbReference type="Gene3D" id="1.10.10.60">
    <property type="entry name" value="Homeodomain-like"/>
    <property type="match status" value="1"/>
</dbReference>
<sequence>MALDPFPIADKSLRQALLARLAALRSQGAAGAHHYAGSNGGAVFGYCCFVRERIAQLRLADPLIVVVLSGAKELWAGERCERLPAGVPFVIPAGVTFDIVNAPDPVTGRYESVAITIDEDLRRSARRLAGAGDEPGRAGRGVSGPAIALTPDLVEAFGHAAAALTDPSQATALARHRILEILLLVRRAPAAAGLFAATIRARAEEIVRQDPGRTWRVEALARAMGLGASTLRRRLAAEGGSFRELLLETRMTTAQDLLTHDAYSVAQAAQAAGYSSRSHFARRFRAAHGVRPGRLRVKNA</sequence>
<name>A0ABS0T2Q6_9CAUL</name>
<evidence type="ECO:0000313" key="6">
    <source>
        <dbReference type="Proteomes" id="UP000639859"/>
    </source>
</evidence>
<dbReference type="PANTHER" id="PTHR47894:SF4">
    <property type="entry name" value="HTH-TYPE TRANSCRIPTIONAL REGULATOR GADX"/>
    <property type="match status" value="1"/>
</dbReference>
<dbReference type="SUPFAM" id="SSF46689">
    <property type="entry name" value="Homeodomain-like"/>
    <property type="match status" value="1"/>
</dbReference>
<dbReference type="PANTHER" id="PTHR47894">
    <property type="entry name" value="HTH-TYPE TRANSCRIPTIONAL REGULATOR GADX"/>
    <property type="match status" value="1"/>
</dbReference>
<dbReference type="InterPro" id="IPR011051">
    <property type="entry name" value="RmlC_Cupin_sf"/>
</dbReference>
<evidence type="ECO:0000256" key="3">
    <source>
        <dbReference type="ARBA" id="ARBA00023163"/>
    </source>
</evidence>
<proteinExistence type="predicted"/>
<dbReference type="PROSITE" id="PS01124">
    <property type="entry name" value="HTH_ARAC_FAMILY_2"/>
    <property type="match status" value="1"/>
</dbReference>
<evidence type="ECO:0000256" key="2">
    <source>
        <dbReference type="ARBA" id="ARBA00023125"/>
    </source>
</evidence>
<dbReference type="Pfam" id="PF12833">
    <property type="entry name" value="HTH_18"/>
    <property type="match status" value="1"/>
</dbReference>
<keyword evidence="1" id="KW-0805">Transcription regulation</keyword>
<organism evidence="5 6">
    <name type="scientific">Caulobacter hibisci</name>
    <dbReference type="NCBI Taxonomy" id="2035993"/>
    <lineage>
        <taxon>Bacteria</taxon>
        <taxon>Pseudomonadati</taxon>
        <taxon>Pseudomonadota</taxon>
        <taxon>Alphaproteobacteria</taxon>
        <taxon>Caulobacterales</taxon>
        <taxon>Caulobacteraceae</taxon>
        <taxon>Caulobacter</taxon>
    </lineage>
</organism>
<dbReference type="EMBL" id="JADWOX010000017">
    <property type="protein sequence ID" value="MBI1686016.1"/>
    <property type="molecule type" value="Genomic_DNA"/>
</dbReference>
<accession>A0ABS0T2Q6</accession>
<keyword evidence="6" id="KW-1185">Reference proteome</keyword>
<dbReference type="SUPFAM" id="SSF51182">
    <property type="entry name" value="RmlC-like cupins"/>
    <property type="match status" value="1"/>
</dbReference>
<keyword evidence="2" id="KW-0238">DNA-binding</keyword>
<evidence type="ECO:0000313" key="5">
    <source>
        <dbReference type="EMBL" id="MBI1686016.1"/>
    </source>
</evidence>
<protein>
    <submittedName>
        <fullName evidence="5">Helix-turn-helix domain-containing protein</fullName>
    </submittedName>
</protein>
<dbReference type="SMART" id="SM00342">
    <property type="entry name" value="HTH_ARAC"/>
    <property type="match status" value="1"/>
</dbReference>
<dbReference type="InterPro" id="IPR018060">
    <property type="entry name" value="HTH_AraC"/>
</dbReference>
<keyword evidence="3" id="KW-0804">Transcription</keyword>
<feature type="domain" description="HTH araC/xylS-type" evidence="4">
    <location>
        <begin position="201"/>
        <end position="298"/>
    </location>
</feature>
<dbReference type="InterPro" id="IPR009057">
    <property type="entry name" value="Homeodomain-like_sf"/>
</dbReference>
<reference evidence="5 6" key="1">
    <citation type="submission" date="2020-11" db="EMBL/GenBank/DDBJ databases">
        <title>genome sequence of strain KACC 18849.</title>
        <authorList>
            <person name="Gao J."/>
            <person name="Zhang X."/>
        </authorList>
    </citation>
    <scope>NUCLEOTIDE SEQUENCE [LARGE SCALE GENOMIC DNA]</scope>
    <source>
        <strain evidence="5 6">KACC 18849</strain>
    </source>
</reference>
<dbReference type="RefSeq" id="WP_198577915.1">
    <property type="nucleotide sequence ID" value="NZ_JADWOX010000017.1"/>
</dbReference>
<evidence type="ECO:0000256" key="1">
    <source>
        <dbReference type="ARBA" id="ARBA00023015"/>
    </source>
</evidence>